<sequence length="81" mass="8983">MKAEVAVSKLPKSDKEKAGGLEGYDLNNYASVVIIDDHPDVNDDPNILCGTDDGFQEVTSKKRHKIMIESEVKKMKNSPHL</sequence>
<evidence type="ECO:0000313" key="3">
    <source>
        <dbReference type="Proteomes" id="UP000827092"/>
    </source>
</evidence>
<dbReference type="Proteomes" id="UP000827092">
    <property type="component" value="Unassembled WGS sequence"/>
</dbReference>
<dbReference type="PANTHER" id="PTHR14038:SF0">
    <property type="entry name" value="LP18708P"/>
    <property type="match status" value="1"/>
</dbReference>
<name>A0AAV6VQN8_9ARAC</name>
<keyword evidence="3" id="KW-1185">Reference proteome</keyword>
<dbReference type="EMBL" id="JAFNEN010000041">
    <property type="protein sequence ID" value="KAG8198413.1"/>
    <property type="molecule type" value="Genomic_DNA"/>
</dbReference>
<dbReference type="GO" id="GO:0030154">
    <property type="term" value="P:cell differentiation"/>
    <property type="evidence" value="ECO:0007669"/>
    <property type="project" value="TreeGrafter"/>
</dbReference>
<comment type="caution">
    <text evidence="2">The sequence shown here is derived from an EMBL/GenBank/DDBJ whole genome shotgun (WGS) entry which is preliminary data.</text>
</comment>
<feature type="region of interest" description="Disordered" evidence="1">
    <location>
        <begin position="1"/>
        <end position="21"/>
    </location>
</feature>
<dbReference type="InterPro" id="IPR033184">
    <property type="entry name" value="PRRC2"/>
</dbReference>
<dbReference type="AlphaFoldDB" id="A0AAV6VQN8"/>
<evidence type="ECO:0000256" key="1">
    <source>
        <dbReference type="SAM" id="MobiDB-lite"/>
    </source>
</evidence>
<evidence type="ECO:0000313" key="2">
    <source>
        <dbReference type="EMBL" id="KAG8198413.1"/>
    </source>
</evidence>
<organism evidence="2 3">
    <name type="scientific">Oedothorax gibbosus</name>
    <dbReference type="NCBI Taxonomy" id="931172"/>
    <lineage>
        <taxon>Eukaryota</taxon>
        <taxon>Metazoa</taxon>
        <taxon>Ecdysozoa</taxon>
        <taxon>Arthropoda</taxon>
        <taxon>Chelicerata</taxon>
        <taxon>Arachnida</taxon>
        <taxon>Araneae</taxon>
        <taxon>Araneomorphae</taxon>
        <taxon>Entelegynae</taxon>
        <taxon>Araneoidea</taxon>
        <taxon>Linyphiidae</taxon>
        <taxon>Erigoninae</taxon>
        <taxon>Oedothorax</taxon>
    </lineage>
</organism>
<proteinExistence type="predicted"/>
<reference evidence="2 3" key="1">
    <citation type="journal article" date="2022" name="Nat. Ecol. Evol.">
        <title>A masculinizing supergene underlies an exaggerated male reproductive morph in a spider.</title>
        <authorList>
            <person name="Hendrickx F."/>
            <person name="De Corte Z."/>
            <person name="Sonet G."/>
            <person name="Van Belleghem S.M."/>
            <person name="Kostlbacher S."/>
            <person name="Vangestel C."/>
        </authorList>
    </citation>
    <scope>NUCLEOTIDE SEQUENCE [LARGE SCALE GENOMIC DNA]</scope>
    <source>
        <strain evidence="2">W744_W776</strain>
    </source>
</reference>
<dbReference type="PANTHER" id="PTHR14038">
    <property type="entry name" value="BAT2 HLA-B-ASSOCIATED TRANSCRIPT 2"/>
    <property type="match status" value="1"/>
</dbReference>
<gene>
    <name evidence="2" type="ORF">JTE90_021654</name>
</gene>
<accession>A0AAV6VQN8</accession>
<protein>
    <submittedName>
        <fullName evidence="2">Uncharacterized protein</fullName>
    </submittedName>
</protein>